<proteinExistence type="predicted"/>
<evidence type="ECO:0000256" key="1">
    <source>
        <dbReference type="SAM" id="MobiDB-lite"/>
    </source>
</evidence>
<organism evidence="2 3">
    <name type="scientific">Gluconacetobacter sacchari DSM 12717</name>
    <dbReference type="NCBI Taxonomy" id="1307940"/>
    <lineage>
        <taxon>Bacteria</taxon>
        <taxon>Pseudomonadati</taxon>
        <taxon>Pseudomonadota</taxon>
        <taxon>Alphaproteobacteria</taxon>
        <taxon>Acetobacterales</taxon>
        <taxon>Acetobacteraceae</taxon>
        <taxon>Gluconacetobacter</taxon>
    </lineage>
</organism>
<keyword evidence="3" id="KW-1185">Reference proteome</keyword>
<gene>
    <name evidence="2" type="ORF">AA12717_3187</name>
</gene>
<comment type="caution">
    <text evidence="2">The sequence shown here is derived from an EMBL/GenBank/DDBJ whole genome shotgun (WGS) entry which is preliminary data.</text>
</comment>
<dbReference type="EMBL" id="BAQP01000310">
    <property type="protein sequence ID" value="GBQ29220.1"/>
    <property type="molecule type" value="Genomic_DNA"/>
</dbReference>
<feature type="region of interest" description="Disordered" evidence="1">
    <location>
        <begin position="1"/>
        <end position="31"/>
    </location>
</feature>
<accession>A0ABQ0PAQ1</accession>
<evidence type="ECO:0000313" key="3">
    <source>
        <dbReference type="Proteomes" id="UP001060895"/>
    </source>
</evidence>
<name>A0ABQ0PAQ1_9PROT</name>
<evidence type="ECO:0000313" key="2">
    <source>
        <dbReference type="EMBL" id="GBQ29220.1"/>
    </source>
</evidence>
<sequence length="64" mass="6774">MVPMSVPNIGGSSIAETGNMGGAAQSGGARQGVRMLEQVRRPLELRAIHSDPDDLKTCNKIIKI</sequence>
<reference evidence="2" key="1">
    <citation type="submission" date="2013-04" db="EMBL/GenBank/DDBJ databases">
        <title>The genome sequencing project of 58 acetic acid bacteria.</title>
        <authorList>
            <person name="Okamoto-Kainuma A."/>
            <person name="Ishikawa M."/>
            <person name="Umino S."/>
            <person name="Koizumi Y."/>
            <person name="Shiwa Y."/>
            <person name="Yoshikawa H."/>
            <person name="Matsutani M."/>
            <person name="Matsushita K."/>
        </authorList>
    </citation>
    <scope>NUCLEOTIDE SEQUENCE</scope>
    <source>
        <strain evidence="2">DSM 12717</strain>
    </source>
</reference>
<protein>
    <submittedName>
        <fullName evidence="2">Uncharacterized protein</fullName>
    </submittedName>
</protein>
<dbReference type="Proteomes" id="UP001060895">
    <property type="component" value="Unassembled WGS sequence"/>
</dbReference>